<keyword evidence="8" id="KW-0456">Lyase</keyword>
<comment type="cofactor">
    <cofactor evidence="1 6">
        <name>pyridoxal 5'-phosphate</name>
        <dbReference type="ChEBI" id="CHEBI:597326"/>
    </cofactor>
</comment>
<dbReference type="RefSeq" id="WP_179541755.1">
    <property type="nucleotide sequence ID" value="NZ_BAAALL010000005.1"/>
</dbReference>
<dbReference type="PIRSF" id="PIRSF001434">
    <property type="entry name" value="CGS"/>
    <property type="match status" value="1"/>
</dbReference>
<dbReference type="SUPFAM" id="SSF53383">
    <property type="entry name" value="PLP-dependent transferases"/>
    <property type="match status" value="1"/>
</dbReference>
<dbReference type="FunFam" id="3.40.640.10:FF:000035">
    <property type="entry name" value="O-succinylhomoserine sulfhydrylase"/>
    <property type="match status" value="1"/>
</dbReference>
<dbReference type="NCBIfam" id="TIGR01326">
    <property type="entry name" value="OAH_OAS_sulfhy"/>
    <property type="match status" value="1"/>
</dbReference>
<keyword evidence="9" id="KW-1185">Reference proteome</keyword>
<comment type="similarity">
    <text evidence="2 6">Belongs to the trans-sulfuration enzymes family.</text>
</comment>
<dbReference type="AlphaFoldDB" id="A0A7Z0K961"/>
<dbReference type="InterPro" id="IPR000277">
    <property type="entry name" value="Cys/Met-Metab_PyrdxlP-dep_enz"/>
</dbReference>
<dbReference type="GO" id="GO:0005737">
    <property type="term" value="C:cytoplasm"/>
    <property type="evidence" value="ECO:0007669"/>
    <property type="project" value="TreeGrafter"/>
</dbReference>
<keyword evidence="3 8" id="KW-0808">Transferase</keyword>
<evidence type="ECO:0000256" key="6">
    <source>
        <dbReference type="RuleBase" id="RU362118"/>
    </source>
</evidence>
<sequence>MSDRQFGFRTRALHAGAVPDAVYGSRAVPIHQSTSFVFKDTDDAANLFALQKFGNIYSRIGNPTVAALEERLASLEGGIGAVATASGMSAEFLVFAALCGQGDHIVASSKLYGGTVTQLDVSLRRFGIETTFVDSDEAEDFKAALQDNTKLIFTEVVANPSSDVVDLPGLAGVAHEHGVPLVVDSTLTTPYLLRPIEHGADIVTHSVTKFLGGHGTTLGGVVVESGTFPWNNGKFPQMTEPVESYGGLSWWGNFAEYGFLTKLRAEQLRDFGPSLTPQAAFQLIQGVETLPQRMEEHTANAQKVAEWLEADERVEYVNYSGLVSHPHHERAKDLLPLGTASVFSFGVKGGREAGARFIEELQLASHLANVGDARTLVLHPASTTHQQLTEAQLTAAGIPQDLIRISVGLEDVEDIIWDLDQALDRALAAQQDTEQETPAPVSAGAGAGGAAHDGGEA</sequence>
<dbReference type="PANTHER" id="PTHR43797:SF2">
    <property type="entry name" value="HOMOCYSTEINE_CYSTEINE SYNTHASE"/>
    <property type="match status" value="1"/>
</dbReference>
<evidence type="ECO:0000256" key="1">
    <source>
        <dbReference type="ARBA" id="ARBA00001933"/>
    </source>
</evidence>
<organism evidence="8 9">
    <name type="scientific">Nesterenkonia xinjiangensis</name>
    <dbReference type="NCBI Taxonomy" id="225327"/>
    <lineage>
        <taxon>Bacteria</taxon>
        <taxon>Bacillati</taxon>
        <taxon>Actinomycetota</taxon>
        <taxon>Actinomycetes</taxon>
        <taxon>Micrococcales</taxon>
        <taxon>Micrococcaceae</taxon>
        <taxon>Nesterenkonia</taxon>
    </lineage>
</organism>
<evidence type="ECO:0000313" key="9">
    <source>
        <dbReference type="Proteomes" id="UP000535437"/>
    </source>
</evidence>
<dbReference type="Proteomes" id="UP000535437">
    <property type="component" value="Unassembled WGS sequence"/>
</dbReference>
<dbReference type="GO" id="GO:0006535">
    <property type="term" value="P:cysteine biosynthetic process from serine"/>
    <property type="evidence" value="ECO:0007669"/>
    <property type="project" value="TreeGrafter"/>
</dbReference>
<dbReference type="Gene3D" id="3.40.640.10">
    <property type="entry name" value="Type I PLP-dependent aspartate aminotransferase-like (Major domain)"/>
    <property type="match status" value="1"/>
</dbReference>
<feature type="compositionally biased region" description="Gly residues" evidence="7">
    <location>
        <begin position="445"/>
        <end position="457"/>
    </location>
</feature>
<dbReference type="GO" id="GO:0019346">
    <property type="term" value="P:transsulfuration"/>
    <property type="evidence" value="ECO:0007669"/>
    <property type="project" value="InterPro"/>
</dbReference>
<reference evidence="8 9" key="1">
    <citation type="submission" date="2020-07" db="EMBL/GenBank/DDBJ databases">
        <title>Sequencing the genomes of 1000 actinobacteria strains.</title>
        <authorList>
            <person name="Klenk H.-P."/>
        </authorList>
    </citation>
    <scope>NUCLEOTIDE SEQUENCE [LARGE SCALE GENOMIC DNA]</scope>
    <source>
        <strain evidence="8 9">DSM 15475</strain>
    </source>
</reference>
<evidence type="ECO:0000256" key="3">
    <source>
        <dbReference type="ARBA" id="ARBA00022679"/>
    </source>
</evidence>
<feature type="modified residue" description="N6-(pyridoxal phosphate)lysine" evidence="5">
    <location>
        <position position="209"/>
    </location>
</feature>
<name>A0A7Z0K961_9MICC</name>
<dbReference type="InterPro" id="IPR015421">
    <property type="entry name" value="PyrdxlP-dep_Trfase_major"/>
</dbReference>
<dbReference type="Gene3D" id="3.90.1150.10">
    <property type="entry name" value="Aspartate Aminotransferase, domain 1"/>
    <property type="match status" value="1"/>
</dbReference>
<dbReference type="GO" id="GO:0030170">
    <property type="term" value="F:pyridoxal phosphate binding"/>
    <property type="evidence" value="ECO:0007669"/>
    <property type="project" value="InterPro"/>
</dbReference>
<proteinExistence type="inferred from homology"/>
<accession>A0A7Z0K961</accession>
<dbReference type="InterPro" id="IPR015422">
    <property type="entry name" value="PyrdxlP-dep_Trfase_small"/>
</dbReference>
<evidence type="ECO:0000256" key="5">
    <source>
        <dbReference type="PIRSR" id="PIRSR001434-2"/>
    </source>
</evidence>
<protein>
    <submittedName>
        <fullName evidence="8">O-acetylhomoserine (Thiol)-lyase</fullName>
        <ecNumber evidence="8">2.5.1.49</ecNumber>
    </submittedName>
</protein>
<dbReference type="GO" id="GO:0004124">
    <property type="term" value="F:cysteine synthase activity"/>
    <property type="evidence" value="ECO:0007669"/>
    <property type="project" value="TreeGrafter"/>
</dbReference>
<dbReference type="CDD" id="cd00614">
    <property type="entry name" value="CGS_like"/>
    <property type="match status" value="1"/>
</dbReference>
<evidence type="ECO:0000256" key="4">
    <source>
        <dbReference type="ARBA" id="ARBA00022898"/>
    </source>
</evidence>
<dbReference type="Pfam" id="PF01053">
    <property type="entry name" value="Cys_Met_Meta_PP"/>
    <property type="match status" value="1"/>
</dbReference>
<gene>
    <name evidence="8" type="ORF">HNR09_001820</name>
</gene>
<dbReference type="InterPro" id="IPR006235">
    <property type="entry name" value="OAc-hSer/O-AcSer_sulfhydrylase"/>
</dbReference>
<dbReference type="PANTHER" id="PTHR43797">
    <property type="entry name" value="HOMOCYSTEINE/CYSTEINE SYNTHASE"/>
    <property type="match status" value="1"/>
</dbReference>
<evidence type="ECO:0000313" key="8">
    <source>
        <dbReference type="EMBL" id="NYJ78409.1"/>
    </source>
</evidence>
<comment type="caution">
    <text evidence="8">The sequence shown here is derived from an EMBL/GenBank/DDBJ whole genome shotgun (WGS) entry which is preliminary data.</text>
</comment>
<evidence type="ECO:0000256" key="2">
    <source>
        <dbReference type="ARBA" id="ARBA00009077"/>
    </source>
</evidence>
<dbReference type="GO" id="GO:0071269">
    <property type="term" value="P:L-homocysteine biosynthetic process"/>
    <property type="evidence" value="ECO:0007669"/>
    <property type="project" value="TreeGrafter"/>
</dbReference>
<dbReference type="GO" id="GO:0016829">
    <property type="term" value="F:lyase activity"/>
    <property type="evidence" value="ECO:0007669"/>
    <property type="project" value="UniProtKB-KW"/>
</dbReference>
<dbReference type="GO" id="GO:0003961">
    <property type="term" value="F:O-acetylhomoserine aminocarboxypropyltransferase activity"/>
    <property type="evidence" value="ECO:0007669"/>
    <property type="project" value="UniProtKB-EC"/>
</dbReference>
<dbReference type="InterPro" id="IPR015424">
    <property type="entry name" value="PyrdxlP-dep_Trfase"/>
</dbReference>
<evidence type="ECO:0000256" key="7">
    <source>
        <dbReference type="SAM" id="MobiDB-lite"/>
    </source>
</evidence>
<dbReference type="EMBL" id="JACCFY010000001">
    <property type="protein sequence ID" value="NYJ78409.1"/>
    <property type="molecule type" value="Genomic_DNA"/>
</dbReference>
<dbReference type="EC" id="2.5.1.49" evidence="8"/>
<keyword evidence="4 5" id="KW-0663">Pyridoxal phosphate</keyword>
<feature type="region of interest" description="Disordered" evidence="7">
    <location>
        <begin position="429"/>
        <end position="457"/>
    </location>
</feature>